<gene>
    <name evidence="3" type="ORF">SAMN05443572_11331</name>
</gene>
<dbReference type="InterPro" id="IPR046235">
    <property type="entry name" value="DUF6268"/>
</dbReference>
<evidence type="ECO:0000256" key="1">
    <source>
        <dbReference type="SAM" id="MobiDB-lite"/>
    </source>
</evidence>
<feature type="domain" description="DUF6268" evidence="2">
    <location>
        <begin position="104"/>
        <end position="287"/>
    </location>
</feature>
<name>A0ABY1CU32_MYXFU</name>
<dbReference type="PROSITE" id="PS51257">
    <property type="entry name" value="PROKAR_LIPOPROTEIN"/>
    <property type="match status" value="1"/>
</dbReference>
<sequence>MSVTRAVRWAPLQQVLLACVLVFAGAVFAQTQEDRAYVGITVARGTRIGSQGGRLEERHQLDLRLPLPPLFLGKTVLVPSFGYETRFMGLERRGPLADVSEEDLSRRFHRFSLGLTVIRPLAPRWMLISGVSANPRTDFKSSFDVGMDTSWAGFAMANYLIGGDPDVRLTFGLVAIYPFDATPVIPMVAFTYRKGPYILELGLPRLTAMLKVGDGLELGLSAMFDQQVFRTRLPEGGQDLAARYVRETALRAGPTVNTRLGGSSLWLSTSLGLDFLNDYALLDRNRDRVELGMLQSTGPAPYLRVSLGWRPPKRAAASTRPAGSSLSTMPPAKGNTPPLIR</sequence>
<dbReference type="Proteomes" id="UP000183760">
    <property type="component" value="Unassembled WGS sequence"/>
</dbReference>
<feature type="region of interest" description="Disordered" evidence="1">
    <location>
        <begin position="313"/>
        <end position="341"/>
    </location>
</feature>
<keyword evidence="4" id="KW-1185">Reference proteome</keyword>
<organism evidence="3 4">
    <name type="scientific">Myxococcus fulvus</name>
    <dbReference type="NCBI Taxonomy" id="33"/>
    <lineage>
        <taxon>Bacteria</taxon>
        <taxon>Pseudomonadati</taxon>
        <taxon>Myxococcota</taxon>
        <taxon>Myxococcia</taxon>
        <taxon>Myxococcales</taxon>
        <taxon>Cystobacterineae</taxon>
        <taxon>Myxococcaceae</taxon>
        <taxon>Myxococcus</taxon>
    </lineage>
</organism>
<reference evidence="3 4" key="1">
    <citation type="submission" date="2016-10" db="EMBL/GenBank/DDBJ databases">
        <authorList>
            <person name="Varghese N."/>
            <person name="Submissions S."/>
        </authorList>
    </citation>
    <scope>NUCLEOTIDE SEQUENCE [LARGE SCALE GENOMIC DNA]</scope>
    <source>
        <strain evidence="3 4">DSM 16525</strain>
    </source>
</reference>
<proteinExistence type="predicted"/>
<protein>
    <recommendedName>
        <fullName evidence="2">DUF6268 domain-containing protein</fullName>
    </recommendedName>
</protein>
<evidence type="ECO:0000313" key="3">
    <source>
        <dbReference type="EMBL" id="SEU38353.1"/>
    </source>
</evidence>
<dbReference type="Pfam" id="PF19783">
    <property type="entry name" value="DUF6268"/>
    <property type="match status" value="1"/>
</dbReference>
<accession>A0ABY1CU32</accession>
<dbReference type="EMBL" id="FOIB01000013">
    <property type="protein sequence ID" value="SEU38353.1"/>
    <property type="molecule type" value="Genomic_DNA"/>
</dbReference>
<evidence type="ECO:0000259" key="2">
    <source>
        <dbReference type="Pfam" id="PF19783"/>
    </source>
</evidence>
<evidence type="ECO:0000313" key="4">
    <source>
        <dbReference type="Proteomes" id="UP000183760"/>
    </source>
</evidence>
<comment type="caution">
    <text evidence="3">The sequence shown here is derived from an EMBL/GenBank/DDBJ whole genome shotgun (WGS) entry which is preliminary data.</text>
</comment>